<evidence type="ECO:0000313" key="5">
    <source>
        <dbReference type="EMBL" id="HDD53232.1"/>
    </source>
</evidence>
<evidence type="ECO:0000259" key="4">
    <source>
        <dbReference type="Pfam" id="PF00441"/>
    </source>
</evidence>
<dbReference type="InterPro" id="IPR006089">
    <property type="entry name" value="Acyl-CoA_DH_CS"/>
</dbReference>
<reference evidence="5" key="1">
    <citation type="journal article" date="2020" name="mSystems">
        <title>Genome- and Community-Level Interaction Insights into Carbon Utilization and Element Cycling Functions of Hydrothermarchaeota in Hydrothermal Sediment.</title>
        <authorList>
            <person name="Zhou Z."/>
            <person name="Liu Y."/>
            <person name="Xu W."/>
            <person name="Pan J."/>
            <person name="Luo Z.H."/>
            <person name="Li M."/>
        </authorList>
    </citation>
    <scope>NUCLEOTIDE SEQUENCE [LARGE SCALE GENOMIC DNA]</scope>
    <source>
        <strain evidence="5">HyVt-115</strain>
    </source>
</reference>
<gene>
    <name evidence="5" type="ORF">ENF32_04100</name>
</gene>
<evidence type="ECO:0000256" key="3">
    <source>
        <dbReference type="ARBA" id="ARBA00023002"/>
    </source>
</evidence>
<dbReference type="InterPro" id="IPR052033">
    <property type="entry name" value="Glutaryl-CoA_DH_mitochondrial"/>
</dbReference>
<sequence length="153" mass="17348">MAWEAVGIADFCYEKAVSYAQERIEFGRPLASFQPIQQDLADMLTEITKCQLLVYRVGRLFDEGRASHAMVSMAKRASTMMAYRVVRKAREILGGNGISLEYHVIRHLCNSETTTTYEGTNKIHALILDRHITGISAFKWGEAWKRKTGKKSC</sequence>
<dbReference type="PANTHER" id="PTHR42807">
    <property type="entry name" value="GLUTARYL-COA DEHYDROGENASE, MITOCHONDRIAL"/>
    <property type="match status" value="1"/>
</dbReference>
<dbReference type="GO" id="GO:0050660">
    <property type="term" value="F:flavin adenine dinucleotide binding"/>
    <property type="evidence" value="ECO:0007669"/>
    <property type="project" value="TreeGrafter"/>
</dbReference>
<evidence type="ECO:0000256" key="2">
    <source>
        <dbReference type="ARBA" id="ARBA00022946"/>
    </source>
</evidence>
<dbReference type="Pfam" id="PF00441">
    <property type="entry name" value="Acyl-CoA_dh_1"/>
    <property type="match status" value="1"/>
</dbReference>
<dbReference type="Proteomes" id="UP000885690">
    <property type="component" value="Unassembled WGS sequence"/>
</dbReference>
<dbReference type="GO" id="GO:0046949">
    <property type="term" value="P:fatty-acyl-CoA biosynthetic process"/>
    <property type="evidence" value="ECO:0007669"/>
    <property type="project" value="TreeGrafter"/>
</dbReference>
<accession>A0A7C0U6B6</accession>
<proteinExistence type="predicted"/>
<protein>
    <recommendedName>
        <fullName evidence="4">Acyl-CoA dehydrogenase/oxidase C-terminal domain-containing protein</fullName>
    </recommendedName>
</protein>
<dbReference type="GO" id="GO:0004361">
    <property type="term" value="F:glutaryl-CoA dehydrogenase activity"/>
    <property type="evidence" value="ECO:0007669"/>
    <property type="project" value="TreeGrafter"/>
</dbReference>
<organism evidence="5">
    <name type="scientific">Thermosulfidibacter takaii</name>
    <dbReference type="NCBI Taxonomy" id="412593"/>
    <lineage>
        <taxon>Bacteria</taxon>
        <taxon>Pseudomonadati</taxon>
        <taxon>Thermosulfidibacterota</taxon>
        <taxon>Thermosulfidibacteria</taxon>
        <taxon>Thermosulfidibacterales</taxon>
        <taxon>Thermosulfidibacteraceae</taxon>
    </lineage>
</organism>
<dbReference type="InterPro" id="IPR036250">
    <property type="entry name" value="AcylCo_DH-like_C"/>
</dbReference>
<dbReference type="PANTHER" id="PTHR42807:SF1">
    <property type="entry name" value="GLUTARYL-COA DEHYDROGENASE, MITOCHONDRIAL"/>
    <property type="match status" value="1"/>
</dbReference>
<keyword evidence="3" id="KW-0560">Oxidoreductase</keyword>
<dbReference type="SUPFAM" id="SSF47203">
    <property type="entry name" value="Acyl-CoA dehydrogenase C-terminal domain-like"/>
    <property type="match status" value="1"/>
</dbReference>
<keyword evidence="1" id="KW-0285">Flavoprotein</keyword>
<dbReference type="EMBL" id="DQWS01000155">
    <property type="protein sequence ID" value="HDD53232.1"/>
    <property type="molecule type" value="Genomic_DNA"/>
</dbReference>
<dbReference type="PROSITE" id="PS00073">
    <property type="entry name" value="ACYL_COA_DH_2"/>
    <property type="match status" value="1"/>
</dbReference>
<keyword evidence="2" id="KW-0809">Transit peptide</keyword>
<dbReference type="InterPro" id="IPR009075">
    <property type="entry name" value="AcylCo_DH/oxidase_C"/>
</dbReference>
<dbReference type="AlphaFoldDB" id="A0A7C0U6B6"/>
<feature type="domain" description="Acyl-CoA dehydrogenase/oxidase C-terminal" evidence="4">
    <location>
        <begin position="1"/>
        <end position="132"/>
    </location>
</feature>
<evidence type="ECO:0000256" key="1">
    <source>
        <dbReference type="ARBA" id="ARBA00022630"/>
    </source>
</evidence>
<comment type="caution">
    <text evidence="5">The sequence shown here is derived from an EMBL/GenBank/DDBJ whole genome shotgun (WGS) entry which is preliminary data.</text>
</comment>
<dbReference type="Gene3D" id="1.20.140.10">
    <property type="entry name" value="Butyryl-CoA Dehydrogenase, subunit A, domain 3"/>
    <property type="match status" value="1"/>
</dbReference>
<dbReference type="GO" id="GO:0033539">
    <property type="term" value="P:fatty acid beta-oxidation using acyl-CoA dehydrogenase"/>
    <property type="evidence" value="ECO:0007669"/>
    <property type="project" value="TreeGrafter"/>
</dbReference>
<dbReference type="GO" id="GO:0000062">
    <property type="term" value="F:fatty-acyl-CoA binding"/>
    <property type="evidence" value="ECO:0007669"/>
    <property type="project" value="TreeGrafter"/>
</dbReference>
<name>A0A7C0U6B6_9BACT</name>